<dbReference type="InterPro" id="IPR007211">
    <property type="entry name" value="DUF378"/>
</dbReference>
<dbReference type="Pfam" id="PF04070">
    <property type="entry name" value="DUF378"/>
    <property type="match status" value="1"/>
</dbReference>
<accession>A0A562V7A0</accession>
<dbReference type="EMBL" id="VLLN01000035">
    <property type="protein sequence ID" value="TWJ13771.1"/>
    <property type="molecule type" value="Genomic_DNA"/>
</dbReference>
<comment type="caution">
    <text evidence="2">The sequence shown here is derived from an EMBL/GenBank/DDBJ whole genome shotgun (WGS) entry which is preliminary data.</text>
</comment>
<keyword evidence="1" id="KW-0472">Membrane</keyword>
<dbReference type="RefSeq" id="WP_145025532.1">
    <property type="nucleotide sequence ID" value="NZ_VLLN01000035.1"/>
</dbReference>
<proteinExistence type="predicted"/>
<protein>
    <recommendedName>
        <fullName evidence="4">DUF378 domain-containing protein</fullName>
    </recommendedName>
</protein>
<keyword evidence="1" id="KW-0812">Transmembrane</keyword>
<keyword evidence="1" id="KW-1133">Transmembrane helix</keyword>
<dbReference type="AlphaFoldDB" id="A0A562V7A0"/>
<reference evidence="2 3" key="1">
    <citation type="submission" date="2019-07" db="EMBL/GenBank/DDBJ databases">
        <title>Genomic Encyclopedia of Archaeal and Bacterial Type Strains, Phase II (KMG-II): from individual species to whole genera.</title>
        <authorList>
            <person name="Goeker M."/>
        </authorList>
    </citation>
    <scope>NUCLEOTIDE SEQUENCE [LARGE SCALE GENOMIC DNA]</scope>
    <source>
        <strain evidence="2 3">ATCC BAA-1139</strain>
    </source>
</reference>
<dbReference type="PANTHER" id="PTHR37304:SF1">
    <property type="entry name" value="MEMBRANE PROTEIN"/>
    <property type="match status" value="1"/>
</dbReference>
<evidence type="ECO:0000313" key="2">
    <source>
        <dbReference type="EMBL" id="TWJ13771.1"/>
    </source>
</evidence>
<evidence type="ECO:0008006" key="4">
    <source>
        <dbReference type="Google" id="ProtNLM"/>
    </source>
</evidence>
<organism evidence="2 3">
    <name type="scientific">Geobacter argillaceus</name>
    <dbReference type="NCBI Taxonomy" id="345631"/>
    <lineage>
        <taxon>Bacteria</taxon>
        <taxon>Pseudomonadati</taxon>
        <taxon>Thermodesulfobacteriota</taxon>
        <taxon>Desulfuromonadia</taxon>
        <taxon>Geobacterales</taxon>
        <taxon>Geobacteraceae</taxon>
        <taxon>Geobacter</taxon>
    </lineage>
</organism>
<sequence length="78" mass="8555">MKVLDVVVTVLLIIGALNWGLIGFFGFNVVTAILGEATAVTRVVYALVGLSGLYEVFTFTFGYEAMHNRWCELSTAKH</sequence>
<keyword evidence="3" id="KW-1185">Reference proteome</keyword>
<dbReference type="Proteomes" id="UP000319449">
    <property type="component" value="Unassembled WGS sequence"/>
</dbReference>
<feature type="transmembrane region" description="Helical" evidence="1">
    <location>
        <begin position="43"/>
        <end position="63"/>
    </location>
</feature>
<dbReference type="PANTHER" id="PTHR37304">
    <property type="entry name" value="MEMBRANE PROTEIN-RELATED"/>
    <property type="match status" value="1"/>
</dbReference>
<gene>
    <name evidence="2" type="ORF">JN12_03695</name>
</gene>
<evidence type="ECO:0000256" key="1">
    <source>
        <dbReference type="SAM" id="Phobius"/>
    </source>
</evidence>
<feature type="transmembrane region" description="Helical" evidence="1">
    <location>
        <begin position="6"/>
        <end position="31"/>
    </location>
</feature>
<evidence type="ECO:0000313" key="3">
    <source>
        <dbReference type="Proteomes" id="UP000319449"/>
    </source>
</evidence>
<name>A0A562V7A0_9BACT</name>
<dbReference type="OrthoDB" id="9812136at2"/>